<keyword evidence="3" id="KW-1185">Reference proteome</keyword>
<keyword evidence="1" id="KW-0812">Transmembrane</keyword>
<feature type="non-terminal residue" evidence="2">
    <location>
        <position position="97"/>
    </location>
</feature>
<protein>
    <submittedName>
        <fullName evidence="2">Uncharacterized protein</fullName>
    </submittedName>
</protein>
<evidence type="ECO:0000313" key="2">
    <source>
        <dbReference type="EMBL" id="KAJ9578521.1"/>
    </source>
</evidence>
<evidence type="ECO:0000313" key="3">
    <source>
        <dbReference type="Proteomes" id="UP001233999"/>
    </source>
</evidence>
<feature type="transmembrane region" description="Helical" evidence="1">
    <location>
        <begin position="66"/>
        <end position="85"/>
    </location>
</feature>
<organism evidence="2 3">
    <name type="scientific">Diploptera punctata</name>
    <name type="common">Pacific beetle cockroach</name>
    <dbReference type="NCBI Taxonomy" id="6984"/>
    <lineage>
        <taxon>Eukaryota</taxon>
        <taxon>Metazoa</taxon>
        <taxon>Ecdysozoa</taxon>
        <taxon>Arthropoda</taxon>
        <taxon>Hexapoda</taxon>
        <taxon>Insecta</taxon>
        <taxon>Pterygota</taxon>
        <taxon>Neoptera</taxon>
        <taxon>Polyneoptera</taxon>
        <taxon>Dictyoptera</taxon>
        <taxon>Blattodea</taxon>
        <taxon>Blaberoidea</taxon>
        <taxon>Blaberidae</taxon>
        <taxon>Diplopterinae</taxon>
        <taxon>Diploptera</taxon>
    </lineage>
</organism>
<accession>A0AAD7ZDT9</accession>
<dbReference type="EMBL" id="JASPKZ010008874">
    <property type="protein sequence ID" value="KAJ9578521.1"/>
    <property type="molecule type" value="Genomic_DNA"/>
</dbReference>
<name>A0AAD7ZDT9_DIPPU</name>
<feature type="non-terminal residue" evidence="2">
    <location>
        <position position="1"/>
    </location>
</feature>
<keyword evidence="1" id="KW-0472">Membrane</keyword>
<reference evidence="2" key="1">
    <citation type="journal article" date="2023" name="IScience">
        <title>Live-bearing cockroach genome reveals convergent evolutionary mechanisms linked to viviparity in insects and beyond.</title>
        <authorList>
            <person name="Fouks B."/>
            <person name="Harrison M.C."/>
            <person name="Mikhailova A.A."/>
            <person name="Marchal E."/>
            <person name="English S."/>
            <person name="Carruthers M."/>
            <person name="Jennings E.C."/>
            <person name="Chiamaka E.L."/>
            <person name="Frigard R.A."/>
            <person name="Pippel M."/>
            <person name="Attardo G.M."/>
            <person name="Benoit J.B."/>
            <person name="Bornberg-Bauer E."/>
            <person name="Tobe S.S."/>
        </authorList>
    </citation>
    <scope>NUCLEOTIDE SEQUENCE</scope>
    <source>
        <strain evidence="2">Stay&amp;Tobe</strain>
    </source>
</reference>
<comment type="caution">
    <text evidence="2">The sequence shown here is derived from an EMBL/GenBank/DDBJ whole genome shotgun (WGS) entry which is preliminary data.</text>
</comment>
<sequence length="97" mass="11318">THFVVVVDRHSEACWVSEPGLQMPNSTKYNHQYLIPRTATDDLLWMDINQIIDNLVEFGQSDSEKMLIAILIIRGFVRIFFSLAFNELTLRLMMQCQ</sequence>
<evidence type="ECO:0000256" key="1">
    <source>
        <dbReference type="SAM" id="Phobius"/>
    </source>
</evidence>
<keyword evidence="1" id="KW-1133">Transmembrane helix</keyword>
<dbReference type="AlphaFoldDB" id="A0AAD7ZDT9"/>
<gene>
    <name evidence="2" type="ORF">L9F63_005250</name>
</gene>
<dbReference type="Proteomes" id="UP001233999">
    <property type="component" value="Unassembled WGS sequence"/>
</dbReference>
<reference evidence="2" key="2">
    <citation type="submission" date="2023-05" db="EMBL/GenBank/DDBJ databases">
        <authorList>
            <person name="Fouks B."/>
        </authorList>
    </citation>
    <scope>NUCLEOTIDE SEQUENCE</scope>
    <source>
        <strain evidence="2">Stay&amp;Tobe</strain>
        <tissue evidence="2">Testes</tissue>
    </source>
</reference>
<proteinExistence type="predicted"/>